<dbReference type="GO" id="GO:0006310">
    <property type="term" value="P:DNA recombination"/>
    <property type="evidence" value="ECO:0007669"/>
    <property type="project" value="UniProtKB-KW"/>
</dbReference>
<dbReference type="Gene3D" id="3.30.160.390">
    <property type="entry name" value="Integrase, DNA-binding domain"/>
    <property type="match status" value="1"/>
</dbReference>
<reference evidence="6" key="3">
    <citation type="submission" date="2019-03" db="EMBL/GenBank/DDBJ databases">
        <authorList>
            <person name="Ashton P.M."/>
            <person name="Dallman T."/>
            <person name="Nair S."/>
            <person name="De Pinna E."/>
            <person name="Peters T."/>
            <person name="Grant K."/>
        </authorList>
    </citation>
    <scope>NUCLEOTIDE SEQUENCE [LARGE SCALE GENOMIC DNA]</scope>
    <source>
        <strain evidence="6">314986</strain>
    </source>
</reference>
<dbReference type="CDD" id="cd00801">
    <property type="entry name" value="INT_P4_C"/>
    <property type="match status" value="1"/>
</dbReference>
<dbReference type="InterPro" id="IPR053876">
    <property type="entry name" value="Phage_int_M"/>
</dbReference>
<evidence type="ECO:0000313" key="8">
    <source>
        <dbReference type="EMBL" id="HAE6051951.1"/>
    </source>
</evidence>
<dbReference type="InterPro" id="IPR002104">
    <property type="entry name" value="Integrase_catalytic"/>
</dbReference>
<dbReference type="GO" id="GO:0015074">
    <property type="term" value="P:DNA integration"/>
    <property type="evidence" value="ECO:0007669"/>
    <property type="project" value="UniProtKB-KW"/>
</dbReference>
<evidence type="ECO:0000256" key="4">
    <source>
        <dbReference type="ARBA" id="ARBA00023172"/>
    </source>
</evidence>
<dbReference type="PANTHER" id="PTHR30629:SF2">
    <property type="entry name" value="PROPHAGE INTEGRASE INTS-RELATED"/>
    <property type="match status" value="1"/>
</dbReference>
<dbReference type="Gene3D" id="1.10.443.10">
    <property type="entry name" value="Intergrase catalytic core"/>
    <property type="match status" value="1"/>
</dbReference>
<dbReference type="InterPro" id="IPR038488">
    <property type="entry name" value="Integrase_DNA-bd_sf"/>
</dbReference>
<proteinExistence type="inferred from homology"/>
<dbReference type="EMBL" id="DAASZT010000004">
    <property type="protein sequence ID" value="HAE7704279.1"/>
    <property type="molecule type" value="Genomic_DNA"/>
</dbReference>
<dbReference type="Proteomes" id="UP000839596">
    <property type="component" value="Unassembled WGS sequence"/>
</dbReference>
<gene>
    <name evidence="6" type="ORF">E0S65_08650</name>
    <name evidence="7" type="ORF">G0D41_06925</name>
    <name evidence="8" type="ORF">G4I76_003781</name>
    <name evidence="9" type="ORF">G4P10_001706</name>
    <name evidence="10" type="ORF">G4P47_003268</name>
</gene>
<dbReference type="GO" id="GO:0003677">
    <property type="term" value="F:DNA binding"/>
    <property type="evidence" value="ECO:0007669"/>
    <property type="project" value="UniProtKB-KW"/>
</dbReference>
<keyword evidence="3" id="KW-0238">DNA-binding</keyword>
<keyword evidence="4" id="KW-0233">DNA recombination</keyword>
<evidence type="ECO:0000256" key="1">
    <source>
        <dbReference type="ARBA" id="ARBA00008857"/>
    </source>
</evidence>
<dbReference type="PROSITE" id="PS51898">
    <property type="entry name" value="TYR_RECOMBINASE"/>
    <property type="match status" value="1"/>
</dbReference>
<dbReference type="SUPFAM" id="SSF56349">
    <property type="entry name" value="DNA breaking-rejoining enzymes"/>
    <property type="match status" value="1"/>
</dbReference>
<dbReference type="InterPro" id="IPR011010">
    <property type="entry name" value="DNA_brk_join_enz"/>
</dbReference>
<dbReference type="Pfam" id="PF13356">
    <property type="entry name" value="Arm-DNA-bind_3"/>
    <property type="match status" value="1"/>
</dbReference>
<dbReference type="InterPro" id="IPR013762">
    <property type="entry name" value="Integrase-like_cat_sf"/>
</dbReference>
<protein>
    <submittedName>
        <fullName evidence="7">DUF4102 domain-containing protein</fullName>
    </submittedName>
    <submittedName>
        <fullName evidence="6">Site-specific integrase</fullName>
    </submittedName>
</protein>
<keyword evidence="2" id="KW-0229">DNA integration</keyword>
<dbReference type="EMBL" id="DAAMJS010000002">
    <property type="protein sequence ID" value="HAC6946911.1"/>
    <property type="molecule type" value="Genomic_DNA"/>
</dbReference>
<evidence type="ECO:0000313" key="10">
    <source>
        <dbReference type="EMBL" id="HAE7704279.1"/>
    </source>
</evidence>
<dbReference type="PANTHER" id="PTHR30629">
    <property type="entry name" value="PROPHAGE INTEGRASE"/>
    <property type="match status" value="1"/>
</dbReference>
<accession>A0A5Y2YEW4</accession>
<dbReference type="InterPro" id="IPR025166">
    <property type="entry name" value="Integrase_DNA_bind_dom"/>
</dbReference>
<dbReference type="AlphaFoldDB" id="A0A5Y2YEW4"/>
<evidence type="ECO:0000313" key="7">
    <source>
        <dbReference type="EMBL" id="HAC6946911.1"/>
    </source>
</evidence>
<dbReference type="Gene3D" id="1.10.150.130">
    <property type="match status" value="1"/>
</dbReference>
<sequence>MADNLTVSMISGLKPKTTAYYEWDKSGERGAGRLGVKVESSGQRVFYYRYFWQGKRQFILLGRFPELSLAQARQQCKEHAGLLKEGKDPKAEIAEQLFSAEQQQREDQLKGSIEQLILGYTTKMREDGKRTWQQVLYRLEKETYPFIPKATKARDVTPAHIKQILATIIKRGASVEANRVRSYLMAAFNYGLKADNDPANHQQNVMFGLQMNPVSVIPKQSAAEKAGTNWLRLDELQQLMGDFPKAPKVGPLISQLLNLCVYTGGQRPHELVSSRWDAVNWEEKTLLIVADVSKNKRDHLVPLTESAIEILEKLKAENHNQSPYIFPQRIKPEQHLRTDSFAQAIIYYREHFALSPSFIARDIRRTCKTLMGEAGIAKDLRDRIQNHALQDVSSKHYDRYDYLVEKRRALETWESRVNNHQEQQENNVVDLFGQR</sequence>
<name>A0A5Y2YEW4_SALET</name>
<organism evidence="6">
    <name type="scientific">Salmonella enterica subsp. enterica serovar Javiana</name>
    <dbReference type="NCBI Taxonomy" id="363569"/>
    <lineage>
        <taxon>Bacteria</taxon>
        <taxon>Pseudomonadati</taxon>
        <taxon>Pseudomonadota</taxon>
        <taxon>Gammaproteobacteria</taxon>
        <taxon>Enterobacterales</taxon>
        <taxon>Enterobacteriaceae</taxon>
        <taxon>Salmonella</taxon>
    </lineage>
</organism>
<dbReference type="EMBL" id="DAASLT010000009">
    <property type="protein sequence ID" value="HAE6051951.1"/>
    <property type="molecule type" value="Genomic_DNA"/>
</dbReference>
<feature type="domain" description="Tyr recombinase" evidence="5">
    <location>
        <begin position="226"/>
        <end position="411"/>
    </location>
</feature>
<reference evidence="7" key="1">
    <citation type="journal article" date="2018" name="Genome Biol.">
        <title>SKESA: strategic k-mer extension for scrupulous assemblies.</title>
        <authorList>
            <person name="Souvorov A."/>
            <person name="Agarwala R."/>
            <person name="Lipman D.J."/>
        </authorList>
    </citation>
    <scope>NUCLEOTIDE SEQUENCE</scope>
    <source>
        <strain evidence="9">09-0793</strain>
        <strain evidence="8">12-2229</strain>
        <strain evidence="10">13-4047</strain>
        <strain evidence="7">13-7331</strain>
    </source>
</reference>
<evidence type="ECO:0000256" key="3">
    <source>
        <dbReference type="ARBA" id="ARBA00023125"/>
    </source>
</evidence>
<evidence type="ECO:0000256" key="2">
    <source>
        <dbReference type="ARBA" id="ARBA00022908"/>
    </source>
</evidence>
<dbReference type="EMBL" id="AAIOLQ010000005">
    <property type="protein sequence ID" value="ECG4536762.1"/>
    <property type="molecule type" value="Genomic_DNA"/>
</dbReference>
<dbReference type="Pfam" id="PF22022">
    <property type="entry name" value="Phage_int_M"/>
    <property type="match status" value="1"/>
</dbReference>
<evidence type="ECO:0000313" key="6">
    <source>
        <dbReference type="EMBL" id="ECG4536762.1"/>
    </source>
</evidence>
<comment type="caution">
    <text evidence="6">The sequence shown here is derived from an EMBL/GenBank/DDBJ whole genome shotgun (WGS) entry which is preliminary data.</text>
</comment>
<dbReference type="Pfam" id="PF00589">
    <property type="entry name" value="Phage_integrase"/>
    <property type="match status" value="1"/>
</dbReference>
<dbReference type="EMBL" id="DAASXX010000010">
    <property type="protein sequence ID" value="HAE7517313.1"/>
    <property type="molecule type" value="Genomic_DNA"/>
</dbReference>
<evidence type="ECO:0000259" key="5">
    <source>
        <dbReference type="PROSITE" id="PS51898"/>
    </source>
</evidence>
<comment type="similarity">
    <text evidence="1">Belongs to the 'phage' integrase family.</text>
</comment>
<dbReference type="InterPro" id="IPR050808">
    <property type="entry name" value="Phage_Integrase"/>
</dbReference>
<dbReference type="InterPro" id="IPR010998">
    <property type="entry name" value="Integrase_recombinase_N"/>
</dbReference>
<reference evidence="7" key="2">
    <citation type="submission" date="2018-07" db="EMBL/GenBank/DDBJ databases">
        <authorList>
            <consortium name="NCBI Pathogen Detection Project"/>
        </authorList>
    </citation>
    <scope>NUCLEOTIDE SEQUENCE</scope>
    <source>
        <strain evidence="9">09-0793</strain>
        <strain evidence="8">12-2229</strain>
        <strain evidence="10">13-4047</strain>
        <strain evidence="7">13-7331</strain>
    </source>
</reference>
<evidence type="ECO:0000313" key="9">
    <source>
        <dbReference type="EMBL" id="HAE7517313.1"/>
    </source>
</evidence>